<dbReference type="SUPFAM" id="SSF141371">
    <property type="entry name" value="PilZ domain-like"/>
    <property type="match status" value="1"/>
</dbReference>
<dbReference type="PATRIC" id="fig|907348.3.peg.2625"/>
<dbReference type="STRING" id="907348.TresaDRAFT_0049"/>
<keyword evidence="1" id="KW-0472">Membrane</keyword>
<dbReference type="Pfam" id="PF07238">
    <property type="entry name" value="PilZ"/>
    <property type="match status" value="1"/>
</dbReference>
<protein>
    <submittedName>
        <fullName evidence="3">Type IV pilus assembly PilZ</fullName>
    </submittedName>
</protein>
<evidence type="ECO:0000313" key="4">
    <source>
        <dbReference type="Proteomes" id="UP000003571"/>
    </source>
</evidence>
<gene>
    <name evidence="3" type="ORF">TresaDRAFT_0049</name>
</gene>
<evidence type="ECO:0000259" key="2">
    <source>
        <dbReference type="Pfam" id="PF07238"/>
    </source>
</evidence>
<comment type="caution">
    <text evidence="3">The sequence shown here is derived from an EMBL/GenBank/DDBJ whole genome shotgun (WGS) entry which is preliminary data.</text>
</comment>
<keyword evidence="1" id="KW-0812">Transmembrane</keyword>
<dbReference type="GO" id="GO:0035438">
    <property type="term" value="F:cyclic-di-GMP binding"/>
    <property type="evidence" value="ECO:0007669"/>
    <property type="project" value="InterPro"/>
</dbReference>
<dbReference type="Proteomes" id="UP000003571">
    <property type="component" value="Unassembled WGS sequence"/>
</dbReference>
<dbReference type="RefSeq" id="WP_002706229.1">
    <property type="nucleotide sequence ID" value="NZ_AGRW01000054.1"/>
</dbReference>
<reference evidence="3 4" key="1">
    <citation type="submission" date="2011-09" db="EMBL/GenBank/DDBJ databases">
        <title>The draft genome of Treponema saccharophilum DSM 2985.</title>
        <authorList>
            <consortium name="US DOE Joint Genome Institute (JGI-PGF)"/>
            <person name="Lucas S."/>
            <person name="Copeland A."/>
            <person name="Lapidus A."/>
            <person name="Glavina del Rio T."/>
            <person name="Dalin E."/>
            <person name="Tice H."/>
            <person name="Bruce D."/>
            <person name="Goodwin L."/>
            <person name="Pitluck S."/>
            <person name="Peters L."/>
            <person name="Kyrpides N."/>
            <person name="Mavromatis K."/>
            <person name="Ivanova N."/>
            <person name="Markowitz V."/>
            <person name="Cheng J.-F."/>
            <person name="Hugenholtz P."/>
            <person name="Woyke T."/>
            <person name="Wu D."/>
            <person name="Gronow S."/>
            <person name="Wellnitz S."/>
            <person name="Brambilla E."/>
            <person name="Klenk H.-P."/>
            <person name="Eisen J.A."/>
        </authorList>
    </citation>
    <scope>NUCLEOTIDE SEQUENCE [LARGE SCALE GENOMIC DNA]</scope>
    <source>
        <strain evidence="3 4">DSM 2985</strain>
    </source>
</reference>
<dbReference type="EMBL" id="AGRW01000054">
    <property type="protein sequence ID" value="EIC00576.1"/>
    <property type="molecule type" value="Genomic_DNA"/>
</dbReference>
<feature type="transmembrane region" description="Helical" evidence="1">
    <location>
        <begin position="21"/>
        <end position="41"/>
    </location>
</feature>
<organism evidence="3 4">
    <name type="scientific">Treponema saccharophilum DSM 2985</name>
    <dbReference type="NCBI Taxonomy" id="907348"/>
    <lineage>
        <taxon>Bacteria</taxon>
        <taxon>Pseudomonadati</taxon>
        <taxon>Spirochaetota</taxon>
        <taxon>Spirochaetia</taxon>
        <taxon>Spirochaetales</taxon>
        <taxon>Treponemataceae</taxon>
        <taxon>Treponema</taxon>
    </lineage>
</organism>
<name>H7ENU3_9SPIR</name>
<keyword evidence="4" id="KW-1185">Reference proteome</keyword>
<dbReference type="eggNOG" id="ENOG503483E">
    <property type="taxonomic scope" value="Bacteria"/>
</dbReference>
<accession>H7ENU3</accession>
<evidence type="ECO:0000313" key="3">
    <source>
        <dbReference type="EMBL" id="EIC00576.1"/>
    </source>
</evidence>
<proteinExistence type="predicted"/>
<sequence length="363" mass="41230">MGSFFGSNSGSTIQARGEVNVLGYAILIVVIVLVLAAIFFISKYILSYKNSPQYVERQKRRPTSVSDINQIAKEAQLSKEEKNILMEITKVKRTPNILYLVQDHDELESLMKEQFKKLDVIGDEEKKVSLFTLRKKLVKTYKKTIILKNTKSVETGTTLTFTLTKGFHHKLEILENTPDGMILSVPQSMEQMKELPAELSKIQLIFETKDGFPYKIEARVVRYIDGNDGSKRLITAHTDKITPLQMRQSERVELQLPCSFSSVKTSEKKKGEISYERAEKTHEGTLEDVSIGGCRLITTLPIKPDQFIYIEGQFNRKVTDSAIGSIVRTTKRIDGMFILHVRFLKIENAATNRIQALAIGYDD</sequence>
<evidence type="ECO:0000256" key="1">
    <source>
        <dbReference type="SAM" id="Phobius"/>
    </source>
</evidence>
<dbReference type="InterPro" id="IPR009875">
    <property type="entry name" value="PilZ_domain"/>
</dbReference>
<feature type="domain" description="PilZ" evidence="2">
    <location>
        <begin position="247"/>
        <end position="357"/>
    </location>
</feature>
<dbReference type="AlphaFoldDB" id="H7ENU3"/>
<keyword evidence="1" id="KW-1133">Transmembrane helix</keyword>
<dbReference type="OrthoDB" id="356259at2"/>